<dbReference type="Pfam" id="PF17784">
    <property type="entry name" value="Sulfotransfer_4"/>
    <property type="match status" value="1"/>
</dbReference>
<dbReference type="EMBL" id="CP037421">
    <property type="protein sequence ID" value="QDT27581.1"/>
    <property type="molecule type" value="Genomic_DNA"/>
</dbReference>
<dbReference type="InterPro" id="IPR029044">
    <property type="entry name" value="Nucleotide-diphossugar_trans"/>
</dbReference>
<organism evidence="1 2">
    <name type="scientific">Gimesia panareensis</name>
    <dbReference type="NCBI Taxonomy" id="2527978"/>
    <lineage>
        <taxon>Bacteria</taxon>
        <taxon>Pseudomonadati</taxon>
        <taxon>Planctomycetota</taxon>
        <taxon>Planctomycetia</taxon>
        <taxon>Planctomycetales</taxon>
        <taxon>Planctomycetaceae</taxon>
        <taxon>Gimesia</taxon>
    </lineage>
</organism>
<dbReference type="InterPro" id="IPR027417">
    <property type="entry name" value="P-loop_NTPase"/>
</dbReference>
<evidence type="ECO:0008006" key="3">
    <source>
        <dbReference type="Google" id="ProtNLM"/>
    </source>
</evidence>
<dbReference type="InterPro" id="IPR040632">
    <property type="entry name" value="Sulfotransfer_4"/>
</dbReference>
<evidence type="ECO:0000313" key="2">
    <source>
        <dbReference type="Proteomes" id="UP000315647"/>
    </source>
</evidence>
<keyword evidence="2" id="KW-1185">Reference proteome</keyword>
<proteinExistence type="predicted"/>
<sequence>MSENSKIILGMGTGRCGTLSLAEILNAQPNTHVTHEEAPLLPWDREHNSGIIARRFSRMRRKRNAELIGDIASFYLPYVEEIINTESDVRIICLKRDKEAVVKSFCRWLDLVHPLPMNHWAKELPSGWHYEPNWSRIFPKYDTQSREAGIARYWDEYNERAEILSRDFPDHLRIVEMEQLNDEAGVSELLSFVGIPKAQQVNQAGHHTHKSDQTPVKPVEHRVSAHPMDPRNCVILVPYTGSIVPQCEQSLKELERRGYTVRRIRGYAAIDQGRNQLATNALKDGFIETMWIDADVGFFPDAIEKLRKHNLPISCGIYPKKGKRELACHVLPGTPSMTFGNDGGLIEILYAGTGFLHIRREVYRKIQEQLKLPMCNERFGETMIPFFHPMLYQRDDGYDYLAEDYSFCQRARDCGYQIMADTTVRLWHVGMYAYGWEDAGRESERFGSFTLNFNQ</sequence>
<gene>
    <name evidence="1" type="ORF">Enr10x_28990</name>
</gene>
<dbReference type="SUPFAM" id="SSF52540">
    <property type="entry name" value="P-loop containing nucleoside triphosphate hydrolases"/>
    <property type="match status" value="1"/>
</dbReference>
<dbReference type="SUPFAM" id="SSF53448">
    <property type="entry name" value="Nucleotide-diphospho-sugar transferases"/>
    <property type="match status" value="1"/>
</dbReference>
<dbReference type="RefSeq" id="WP_197997609.1">
    <property type="nucleotide sequence ID" value="NZ_CP037421.1"/>
</dbReference>
<dbReference type="Gene3D" id="3.40.50.300">
    <property type="entry name" value="P-loop containing nucleotide triphosphate hydrolases"/>
    <property type="match status" value="1"/>
</dbReference>
<dbReference type="Proteomes" id="UP000315647">
    <property type="component" value="Chromosome"/>
</dbReference>
<accession>A0A517Q7M3</accession>
<name>A0A517Q7M3_9PLAN</name>
<evidence type="ECO:0000313" key="1">
    <source>
        <dbReference type="EMBL" id="QDT27581.1"/>
    </source>
</evidence>
<reference evidence="1 2" key="1">
    <citation type="submission" date="2019-03" db="EMBL/GenBank/DDBJ databases">
        <title>Deep-cultivation of Planctomycetes and their phenomic and genomic characterization uncovers novel biology.</title>
        <authorList>
            <person name="Wiegand S."/>
            <person name="Jogler M."/>
            <person name="Boedeker C."/>
            <person name="Pinto D."/>
            <person name="Vollmers J."/>
            <person name="Rivas-Marin E."/>
            <person name="Kohn T."/>
            <person name="Peeters S.H."/>
            <person name="Heuer A."/>
            <person name="Rast P."/>
            <person name="Oberbeckmann S."/>
            <person name="Bunk B."/>
            <person name="Jeske O."/>
            <person name="Meyerdierks A."/>
            <person name="Storesund J.E."/>
            <person name="Kallscheuer N."/>
            <person name="Luecker S."/>
            <person name="Lage O.M."/>
            <person name="Pohl T."/>
            <person name="Merkel B.J."/>
            <person name="Hornburger P."/>
            <person name="Mueller R.-W."/>
            <person name="Bruemmer F."/>
            <person name="Labrenz M."/>
            <person name="Spormann A.M."/>
            <person name="Op den Camp H."/>
            <person name="Overmann J."/>
            <person name="Amann R."/>
            <person name="Jetten M.S.M."/>
            <person name="Mascher T."/>
            <person name="Medema M.H."/>
            <person name="Devos D.P."/>
            <person name="Kaster A.-K."/>
            <person name="Ovreas L."/>
            <person name="Rohde M."/>
            <person name="Galperin M.Y."/>
            <person name="Jogler C."/>
        </authorList>
    </citation>
    <scope>NUCLEOTIDE SEQUENCE [LARGE SCALE GENOMIC DNA]</scope>
    <source>
        <strain evidence="1 2">Enr10</strain>
    </source>
</reference>
<protein>
    <recommendedName>
        <fullName evidence="3">Sulfotransferase domain protein</fullName>
    </recommendedName>
</protein>
<dbReference type="AlphaFoldDB" id="A0A517Q7M3"/>